<keyword evidence="3" id="KW-1185">Reference proteome</keyword>
<name>A0A1Y6BSD8_9NEIS</name>
<gene>
    <name evidence="2" type="ORF">SAMN02745746_01601</name>
</gene>
<evidence type="ECO:0000313" key="2">
    <source>
        <dbReference type="EMBL" id="SMF15670.1"/>
    </source>
</evidence>
<proteinExistence type="predicted"/>
<evidence type="ECO:0000313" key="3">
    <source>
        <dbReference type="Proteomes" id="UP000192920"/>
    </source>
</evidence>
<dbReference type="EMBL" id="FXAG01000007">
    <property type="protein sequence ID" value="SMF15670.1"/>
    <property type="molecule type" value="Genomic_DNA"/>
</dbReference>
<protein>
    <recommendedName>
        <fullName evidence="4">Glycine zipper</fullName>
    </recommendedName>
</protein>
<reference evidence="3" key="1">
    <citation type="submission" date="2017-04" db="EMBL/GenBank/DDBJ databases">
        <authorList>
            <person name="Varghese N."/>
            <person name="Submissions S."/>
        </authorList>
    </citation>
    <scope>NUCLEOTIDE SEQUENCE [LARGE SCALE GENOMIC DNA]</scope>
    <source>
        <strain evidence="3">DSM 22618</strain>
    </source>
</reference>
<keyword evidence="1" id="KW-0732">Signal</keyword>
<dbReference type="Proteomes" id="UP000192920">
    <property type="component" value="Unassembled WGS sequence"/>
</dbReference>
<feature type="chain" id="PRO_5010998098" description="Glycine zipper" evidence="1">
    <location>
        <begin position="24"/>
        <end position="100"/>
    </location>
</feature>
<accession>A0A1Y6BSD8</accession>
<sequence>MNKNRWMVALLAGSLLLTGSAYAMDSNAVLGGALGGGAGAAVGSALGGRDGAMIGAAAGAAIGTGVATRPEPRRTIVEHRYVEERGWKRGHRHHHHRYDD</sequence>
<organism evidence="2 3">
    <name type="scientific">Pseudogulbenkiania subflava DSM 22618</name>
    <dbReference type="NCBI Taxonomy" id="1123014"/>
    <lineage>
        <taxon>Bacteria</taxon>
        <taxon>Pseudomonadati</taxon>
        <taxon>Pseudomonadota</taxon>
        <taxon>Betaproteobacteria</taxon>
        <taxon>Neisseriales</taxon>
        <taxon>Chromobacteriaceae</taxon>
        <taxon>Pseudogulbenkiania</taxon>
    </lineage>
</organism>
<dbReference type="AlphaFoldDB" id="A0A1Y6BSD8"/>
<feature type="signal peptide" evidence="1">
    <location>
        <begin position="1"/>
        <end position="23"/>
    </location>
</feature>
<evidence type="ECO:0000256" key="1">
    <source>
        <dbReference type="SAM" id="SignalP"/>
    </source>
</evidence>
<evidence type="ECO:0008006" key="4">
    <source>
        <dbReference type="Google" id="ProtNLM"/>
    </source>
</evidence>
<dbReference type="RefSeq" id="WP_008953678.1">
    <property type="nucleotide sequence ID" value="NZ_FXAG01000007.1"/>
</dbReference>